<keyword evidence="2" id="KW-0812">Transmembrane</keyword>
<keyword evidence="2" id="KW-0472">Membrane</keyword>
<dbReference type="RefSeq" id="WP_116419235.1">
    <property type="nucleotide sequence ID" value="NZ_NBXC01000024.1"/>
</dbReference>
<feature type="transmembrane region" description="Helical" evidence="2">
    <location>
        <begin position="58"/>
        <end position="74"/>
    </location>
</feature>
<name>A0A3E0WA69_9MICO</name>
<evidence type="ECO:0000256" key="1">
    <source>
        <dbReference type="SAM" id="MobiDB-lite"/>
    </source>
</evidence>
<dbReference type="EMBL" id="NBXE01000029">
    <property type="protein sequence ID" value="RFA26005.1"/>
    <property type="molecule type" value="Genomic_DNA"/>
</dbReference>
<reference evidence="3 4" key="1">
    <citation type="submission" date="2017-04" db="EMBL/GenBank/DDBJ databases">
        <title>Comparative genome analysis of Subtercola boreus.</title>
        <authorList>
            <person name="Cho Y.-J."/>
            <person name="Cho A."/>
            <person name="Kim O.-S."/>
            <person name="Lee J.-I."/>
        </authorList>
    </citation>
    <scope>NUCLEOTIDE SEQUENCE [LARGE SCALE GENOMIC DNA]</scope>
    <source>
        <strain evidence="3 4">P28004</strain>
    </source>
</reference>
<feature type="region of interest" description="Disordered" evidence="1">
    <location>
        <begin position="1"/>
        <end position="42"/>
    </location>
</feature>
<feature type="transmembrane region" description="Helical" evidence="2">
    <location>
        <begin position="86"/>
        <end position="107"/>
    </location>
</feature>
<evidence type="ECO:0000313" key="4">
    <source>
        <dbReference type="Proteomes" id="UP000257080"/>
    </source>
</evidence>
<protein>
    <submittedName>
        <fullName evidence="3">Uncharacterized protein</fullName>
    </submittedName>
</protein>
<comment type="caution">
    <text evidence="3">The sequence shown here is derived from an EMBL/GenBank/DDBJ whole genome shotgun (WGS) entry which is preliminary data.</text>
</comment>
<dbReference type="AlphaFoldDB" id="A0A3E0WA69"/>
<proteinExistence type="predicted"/>
<gene>
    <name evidence="3" type="ORF">B7R25_12200</name>
</gene>
<evidence type="ECO:0000313" key="3">
    <source>
        <dbReference type="EMBL" id="RFA26005.1"/>
    </source>
</evidence>
<dbReference type="Proteomes" id="UP000257080">
    <property type="component" value="Unassembled WGS sequence"/>
</dbReference>
<feature type="compositionally biased region" description="Low complexity" evidence="1">
    <location>
        <begin position="16"/>
        <end position="29"/>
    </location>
</feature>
<keyword evidence="2" id="KW-1133">Transmembrane helix</keyword>
<feature type="transmembrane region" description="Helical" evidence="2">
    <location>
        <begin position="190"/>
        <end position="209"/>
    </location>
</feature>
<dbReference type="OrthoDB" id="4978814at2"/>
<sequence length="210" mass="22281">MTSESNGADRMWPETAAPALPAPAAAAAVQPPPPPAPPAELAAAMHQPTRWKRIRHRIVTPPAIYGTLLVSAIIGTSEDDDTDFDVLVTTVPTLLVFWVAHVFAEGISHYGKHGRENTTMRGALRHSVGHSSGLLYAGVVPCAFLVAGAVGGMQEALAYALALLFPVFLLGALGWFALADRGARWPAKLFAAWVTSSLGLFVILLKIAFH</sequence>
<accession>A0A3E0WA69</accession>
<evidence type="ECO:0000256" key="2">
    <source>
        <dbReference type="SAM" id="Phobius"/>
    </source>
</evidence>
<feature type="transmembrane region" description="Helical" evidence="2">
    <location>
        <begin position="128"/>
        <end position="150"/>
    </location>
</feature>
<organism evidence="3 4">
    <name type="scientific">Subtercola boreus</name>
    <dbReference type="NCBI Taxonomy" id="120213"/>
    <lineage>
        <taxon>Bacteria</taxon>
        <taxon>Bacillati</taxon>
        <taxon>Actinomycetota</taxon>
        <taxon>Actinomycetes</taxon>
        <taxon>Micrococcales</taxon>
        <taxon>Microbacteriaceae</taxon>
        <taxon>Subtercola</taxon>
    </lineage>
</organism>
<feature type="transmembrane region" description="Helical" evidence="2">
    <location>
        <begin position="156"/>
        <end position="178"/>
    </location>
</feature>